<proteinExistence type="predicted"/>
<dbReference type="EMBL" id="MAVT02001408">
    <property type="protein sequence ID" value="POS71005.1"/>
    <property type="molecule type" value="Genomic_DNA"/>
</dbReference>
<name>A0A2P5HL60_DIAHE</name>
<dbReference type="Proteomes" id="UP000094444">
    <property type="component" value="Unassembled WGS sequence"/>
</dbReference>
<accession>A0A2P5HL60</accession>
<protein>
    <submittedName>
        <fullName evidence="1">Uncharacterized protein</fullName>
    </submittedName>
</protein>
<sequence length="199" mass="21996">MTSNITIQHSAPGPGRTLFSAFQTGNITLINSRRLYPDDLVDEVKNLFLRGYNGIQNAVNYITHAVPGQGMMMRGNPEESVVHQTPTSSNAERVTNTDHEAHHMLEQVPLHRHSYPLTPEAHALEWEAGQPLGTREEHSPDGAVSIAGSRRLTWMWMTVLVVRVLSLVLSNVARPKSQACLITTMLTGNHDNMLALPCS</sequence>
<dbReference type="InParanoid" id="A0A2P5HL60"/>
<gene>
    <name evidence="1" type="ORF">DHEL01_v210599</name>
</gene>
<organism evidence="1 2">
    <name type="scientific">Diaporthe helianthi</name>
    <dbReference type="NCBI Taxonomy" id="158607"/>
    <lineage>
        <taxon>Eukaryota</taxon>
        <taxon>Fungi</taxon>
        <taxon>Dikarya</taxon>
        <taxon>Ascomycota</taxon>
        <taxon>Pezizomycotina</taxon>
        <taxon>Sordariomycetes</taxon>
        <taxon>Sordariomycetidae</taxon>
        <taxon>Diaporthales</taxon>
        <taxon>Diaporthaceae</taxon>
        <taxon>Diaporthe</taxon>
    </lineage>
</organism>
<evidence type="ECO:0000313" key="1">
    <source>
        <dbReference type="EMBL" id="POS71005.1"/>
    </source>
</evidence>
<reference evidence="1" key="1">
    <citation type="submission" date="2017-09" db="EMBL/GenBank/DDBJ databases">
        <title>Polyketide synthases of a Diaporthe helianthi virulent isolate.</title>
        <authorList>
            <person name="Baroncelli R."/>
        </authorList>
    </citation>
    <scope>NUCLEOTIDE SEQUENCE [LARGE SCALE GENOMIC DNA]</scope>
    <source>
        <strain evidence="1">7/96</strain>
    </source>
</reference>
<evidence type="ECO:0000313" key="2">
    <source>
        <dbReference type="Proteomes" id="UP000094444"/>
    </source>
</evidence>
<dbReference type="AlphaFoldDB" id="A0A2P5HL60"/>
<comment type="caution">
    <text evidence="1">The sequence shown here is derived from an EMBL/GenBank/DDBJ whole genome shotgun (WGS) entry which is preliminary data.</text>
</comment>
<keyword evidence="2" id="KW-1185">Reference proteome</keyword>